<dbReference type="AlphaFoldDB" id="A0A6J4IE94"/>
<evidence type="ECO:0000313" key="5">
    <source>
        <dbReference type="EMBL" id="CAA9249490.1"/>
    </source>
</evidence>
<sequence length="270" mass="30099">VDQSHDWTTEEAIEHHQHMVPPDVAICYVRDTGRGLSASRNAALERAHHRIVALTDDDCVPAPGWVAVLSDAFASSPRPDAVSGPVLPLGPERPGWYAVSSRTQMQRTIYTGRALPWEVGTGGNFALDTTWIKRVGPYDERLGAGTLGGAGEDIDLLRRLLRAGARIQYEPAALVYHERQPKERRMATRVSYGRGIGASCGLWLRQGDREALPILLWWFGRRGRKLLGASVHHRWISVAEELQVFRGTFEGLWYAARVGHKERKTHADVT</sequence>
<name>A0A6J4IE94_9CHLR</name>
<dbReference type="EMBL" id="CADCTR010000571">
    <property type="protein sequence ID" value="CAA9249490.1"/>
    <property type="molecule type" value="Genomic_DNA"/>
</dbReference>
<dbReference type="PANTHER" id="PTHR43179">
    <property type="entry name" value="RHAMNOSYLTRANSFERASE WBBL"/>
    <property type="match status" value="1"/>
</dbReference>
<reference evidence="5" key="1">
    <citation type="submission" date="2020-02" db="EMBL/GenBank/DDBJ databases">
        <authorList>
            <person name="Meier V. D."/>
        </authorList>
    </citation>
    <scope>NUCLEOTIDE SEQUENCE</scope>
    <source>
        <strain evidence="5">AVDCRST_MAG93</strain>
    </source>
</reference>
<dbReference type="GO" id="GO:0016757">
    <property type="term" value="F:glycosyltransferase activity"/>
    <property type="evidence" value="ECO:0007669"/>
    <property type="project" value="UniProtKB-KW"/>
</dbReference>
<evidence type="ECO:0000256" key="2">
    <source>
        <dbReference type="ARBA" id="ARBA00006739"/>
    </source>
</evidence>
<dbReference type="CDD" id="cd00761">
    <property type="entry name" value="Glyco_tranf_GTA_type"/>
    <property type="match status" value="1"/>
</dbReference>
<accession>A0A6J4IE94</accession>
<proteinExistence type="inferred from homology"/>
<protein>
    <recommendedName>
        <fullName evidence="6">Glycosyltransferase 2-like domain-containing protein</fullName>
    </recommendedName>
</protein>
<dbReference type="InterPro" id="IPR029044">
    <property type="entry name" value="Nucleotide-diphossugar_trans"/>
</dbReference>
<keyword evidence="3" id="KW-0328">Glycosyltransferase</keyword>
<dbReference type="Gene3D" id="3.90.550.10">
    <property type="entry name" value="Spore Coat Polysaccharide Biosynthesis Protein SpsA, Chain A"/>
    <property type="match status" value="1"/>
</dbReference>
<keyword evidence="4" id="KW-0808">Transferase</keyword>
<feature type="non-terminal residue" evidence="5">
    <location>
        <position position="1"/>
    </location>
</feature>
<evidence type="ECO:0008006" key="6">
    <source>
        <dbReference type="Google" id="ProtNLM"/>
    </source>
</evidence>
<dbReference type="Pfam" id="PF13641">
    <property type="entry name" value="Glyco_tranf_2_3"/>
    <property type="match status" value="1"/>
</dbReference>
<evidence type="ECO:0000256" key="4">
    <source>
        <dbReference type="ARBA" id="ARBA00022679"/>
    </source>
</evidence>
<comment type="pathway">
    <text evidence="1">Cell wall biogenesis; cell wall polysaccharide biosynthesis.</text>
</comment>
<comment type="similarity">
    <text evidence="2">Belongs to the glycosyltransferase 2 family.</text>
</comment>
<organism evidence="5">
    <name type="scientific">uncultured Chloroflexia bacterium</name>
    <dbReference type="NCBI Taxonomy" id="1672391"/>
    <lineage>
        <taxon>Bacteria</taxon>
        <taxon>Bacillati</taxon>
        <taxon>Chloroflexota</taxon>
        <taxon>Chloroflexia</taxon>
        <taxon>environmental samples</taxon>
    </lineage>
</organism>
<dbReference type="PANTHER" id="PTHR43179:SF12">
    <property type="entry name" value="GALACTOFURANOSYLTRANSFERASE GLFT2"/>
    <property type="match status" value="1"/>
</dbReference>
<evidence type="ECO:0000256" key="1">
    <source>
        <dbReference type="ARBA" id="ARBA00004776"/>
    </source>
</evidence>
<gene>
    <name evidence="5" type="ORF">AVDCRST_MAG93-1686</name>
</gene>
<evidence type="ECO:0000256" key="3">
    <source>
        <dbReference type="ARBA" id="ARBA00022676"/>
    </source>
</evidence>
<dbReference type="SUPFAM" id="SSF53448">
    <property type="entry name" value="Nucleotide-diphospho-sugar transferases"/>
    <property type="match status" value="1"/>
</dbReference>